<evidence type="ECO:0000313" key="1">
    <source>
        <dbReference type="EMBL" id="KAB8138828.1"/>
    </source>
</evidence>
<keyword evidence="2" id="KW-1185">Reference proteome</keyword>
<evidence type="ECO:0000313" key="2">
    <source>
        <dbReference type="Proteomes" id="UP000480246"/>
    </source>
</evidence>
<sequence>MDNLKIIKENLHNWQSFEDLPPYTEIELLRIMDHYEKELLQSDSGTEAIIYAMLIFYRLKRKVTDDHLNELLQNSDEMSHPIVQEIQTLKHFFHVYQSLDDTDFSQFSIRETDFAPVKLKKVRALITELERMTELKGRHALSKSKLNDAYQLIFQQVEKVEDIAEGFAYALEQKKSIQDISV</sequence>
<comment type="caution">
    <text evidence="1">The sequence shown here is derived from an EMBL/GenBank/DDBJ whole genome shotgun (WGS) entry which is preliminary data.</text>
</comment>
<protein>
    <submittedName>
        <fullName evidence="1">Uncharacterized protein</fullName>
    </submittedName>
</protein>
<dbReference type="RefSeq" id="WP_153401757.1">
    <property type="nucleotide sequence ID" value="NZ_ML762425.1"/>
</dbReference>
<proteinExistence type="predicted"/>
<dbReference type="AlphaFoldDB" id="A0A7C8KUF2"/>
<accession>A0A7C8KUF2</accession>
<dbReference type="Proteomes" id="UP000480246">
    <property type="component" value="Unassembled WGS sequence"/>
</dbReference>
<dbReference type="EMBL" id="WEID01000015">
    <property type="protein sequence ID" value="KAB8138828.1"/>
    <property type="molecule type" value="Genomic_DNA"/>
</dbReference>
<gene>
    <name evidence="1" type="ORF">F9U64_04205</name>
</gene>
<name>A0A7C8KUF2_9BACI</name>
<organism evidence="1 2">
    <name type="scientific">Gracilibacillus oryzae</name>
    <dbReference type="NCBI Taxonomy" id="1672701"/>
    <lineage>
        <taxon>Bacteria</taxon>
        <taxon>Bacillati</taxon>
        <taxon>Bacillota</taxon>
        <taxon>Bacilli</taxon>
        <taxon>Bacillales</taxon>
        <taxon>Bacillaceae</taxon>
        <taxon>Gracilibacillus</taxon>
    </lineage>
</organism>
<reference evidence="1 2" key="1">
    <citation type="submission" date="2019-10" db="EMBL/GenBank/DDBJ databases">
        <title>Gracilibacillus sp. nov. isolated from rice seeds.</title>
        <authorList>
            <person name="He S."/>
        </authorList>
    </citation>
    <scope>NUCLEOTIDE SEQUENCE [LARGE SCALE GENOMIC DNA]</scope>
    <source>
        <strain evidence="1 2">TD8</strain>
    </source>
</reference>